<accession>A0ABW4YF53</accession>
<gene>
    <name evidence="1" type="ORF">ACFSJH_01030</name>
</gene>
<evidence type="ECO:0000313" key="1">
    <source>
        <dbReference type="EMBL" id="MFD2114335.1"/>
    </source>
</evidence>
<evidence type="ECO:0000313" key="2">
    <source>
        <dbReference type="Proteomes" id="UP001597362"/>
    </source>
</evidence>
<dbReference type="EMBL" id="JBHUHO010000003">
    <property type="protein sequence ID" value="MFD2114335.1"/>
    <property type="molecule type" value="Genomic_DNA"/>
</dbReference>
<sequence length="135" mass="15425">MRITIEGDSQMYIYLKDAKIHQITHNTLTDVLCYLLFDVANNFIGIRICNRNANTGQELVLPMVGEIEYPLHQASITDSHTEIVIKFDRNAQIHEEAKDKCLIDLCDAGIFGIEPMPYTRVRGTEVIKPFIDQTK</sequence>
<organism evidence="1 2">
    <name type="scientific">Paenibacillus yanchengensis</name>
    <dbReference type="NCBI Taxonomy" id="2035833"/>
    <lineage>
        <taxon>Bacteria</taxon>
        <taxon>Bacillati</taxon>
        <taxon>Bacillota</taxon>
        <taxon>Bacilli</taxon>
        <taxon>Bacillales</taxon>
        <taxon>Paenibacillaceae</taxon>
        <taxon>Paenibacillus</taxon>
    </lineage>
</organism>
<reference evidence="2" key="1">
    <citation type="journal article" date="2019" name="Int. J. Syst. Evol. Microbiol.">
        <title>The Global Catalogue of Microorganisms (GCM) 10K type strain sequencing project: providing services to taxonomists for standard genome sequencing and annotation.</title>
        <authorList>
            <consortium name="The Broad Institute Genomics Platform"/>
            <consortium name="The Broad Institute Genome Sequencing Center for Infectious Disease"/>
            <person name="Wu L."/>
            <person name="Ma J."/>
        </authorList>
    </citation>
    <scope>NUCLEOTIDE SEQUENCE [LARGE SCALE GENOMIC DNA]</scope>
    <source>
        <strain evidence="2">GH52</strain>
    </source>
</reference>
<name>A0ABW4YF53_9BACL</name>
<keyword evidence="2" id="KW-1185">Reference proteome</keyword>
<proteinExistence type="predicted"/>
<dbReference type="RefSeq" id="WP_377769306.1">
    <property type="nucleotide sequence ID" value="NZ_JBHUHO010000003.1"/>
</dbReference>
<dbReference type="Proteomes" id="UP001597362">
    <property type="component" value="Unassembled WGS sequence"/>
</dbReference>
<comment type="caution">
    <text evidence="1">The sequence shown here is derived from an EMBL/GenBank/DDBJ whole genome shotgun (WGS) entry which is preliminary data.</text>
</comment>
<protein>
    <submittedName>
        <fullName evidence="1">Uncharacterized protein</fullName>
    </submittedName>
</protein>